<dbReference type="SUPFAM" id="SSF51905">
    <property type="entry name" value="FAD/NAD(P)-binding domain"/>
    <property type="match status" value="1"/>
</dbReference>
<keyword evidence="2" id="KW-0285">Flavoprotein</keyword>
<dbReference type="PANTHER" id="PTHR42887">
    <property type="entry name" value="OS12G0638800 PROTEIN"/>
    <property type="match status" value="1"/>
</dbReference>
<dbReference type="InterPro" id="IPR023166">
    <property type="entry name" value="BaiN-like_dom_sf"/>
</dbReference>
<dbReference type="SUPFAM" id="SSF160996">
    <property type="entry name" value="HI0933 insert domain-like"/>
    <property type="match status" value="1"/>
</dbReference>
<evidence type="ECO:0000256" key="2">
    <source>
        <dbReference type="ARBA" id="ARBA00022630"/>
    </source>
</evidence>
<evidence type="ECO:0000313" key="6">
    <source>
        <dbReference type="EMBL" id="CAA6800825.1"/>
    </source>
</evidence>
<dbReference type="NCBIfam" id="TIGR00275">
    <property type="entry name" value="aminoacetone oxidase family FAD-binding enzyme"/>
    <property type="match status" value="1"/>
</dbReference>
<protein>
    <submittedName>
        <fullName evidence="6">NAD(FAD)-utilizing dehydrogenases</fullName>
    </submittedName>
</protein>
<dbReference type="PRINTS" id="PR00419">
    <property type="entry name" value="ADXRDTASE"/>
</dbReference>
<accession>A0A6S6SCQ7</accession>
<dbReference type="PANTHER" id="PTHR42887:SF2">
    <property type="entry name" value="OS12G0638800 PROTEIN"/>
    <property type="match status" value="1"/>
</dbReference>
<evidence type="ECO:0000256" key="1">
    <source>
        <dbReference type="ARBA" id="ARBA00001974"/>
    </source>
</evidence>
<proteinExistence type="predicted"/>
<dbReference type="InterPro" id="IPR004792">
    <property type="entry name" value="BaiN-like"/>
</dbReference>
<dbReference type="Gene3D" id="2.40.30.10">
    <property type="entry name" value="Translation factors"/>
    <property type="match status" value="1"/>
</dbReference>
<gene>
    <name evidence="6" type="ORF">HELGO_WM10993</name>
</gene>
<comment type="cofactor">
    <cofactor evidence="1">
        <name>FAD</name>
        <dbReference type="ChEBI" id="CHEBI:57692"/>
    </cofactor>
</comment>
<name>A0A6S6SCQ7_9BACT</name>
<feature type="domain" description="RsdA/BaiN/AoA(So)-like insert" evidence="5">
    <location>
        <begin position="191"/>
        <end position="348"/>
    </location>
</feature>
<dbReference type="EMBL" id="CACVAW010000004">
    <property type="protein sequence ID" value="CAA6800825.1"/>
    <property type="molecule type" value="Genomic_DNA"/>
</dbReference>
<evidence type="ECO:0000256" key="3">
    <source>
        <dbReference type="ARBA" id="ARBA00022827"/>
    </source>
</evidence>
<evidence type="ECO:0000259" key="4">
    <source>
        <dbReference type="Pfam" id="PF03486"/>
    </source>
</evidence>
<dbReference type="InterPro" id="IPR055178">
    <property type="entry name" value="RsdA/BaiN/AoA(So)-like_dom"/>
</dbReference>
<sequence length="403" mass="45028">MPNKKIAIIGAGPCGIMSAILLSKNPNFDITLFEQNDKIGKKILISGNGKCNITNKYISIDNYQGSNQNLIKNVLNKLSFQELKSHLETLGLYIHSKENGQSYPLSDSSASVVNVFMNALNKPNIKTILETKITNIKKNKTYELKDDNNKKYTFDNVILANGSNAYPVLGGNSSGYEIAKSFGHTIKNTMPSLVGIEANIEYLKLLSGFKQKSEIKLFVNNKLSKTMTADVLFTNYGLSGFGVFDITQYMDLKHKNHFEINLFPEIKKEEFKSMISNIIVINKDASFELTLSGVLHKKLIKMIIKKFNINSESKNKDIKEYLIDKIIDLLYRFRVDIDNTHGFKHSEVSNGGINSNEISNTLESLKSKGLYFGGEVLDVVGQRGGYNIHFAFASAFIISASIL</sequence>
<dbReference type="Gene3D" id="3.50.50.60">
    <property type="entry name" value="FAD/NAD(P)-binding domain"/>
    <property type="match status" value="1"/>
</dbReference>
<organism evidence="6">
    <name type="scientific">uncultured Campylobacterales bacterium</name>
    <dbReference type="NCBI Taxonomy" id="352960"/>
    <lineage>
        <taxon>Bacteria</taxon>
        <taxon>Pseudomonadati</taxon>
        <taxon>Campylobacterota</taxon>
        <taxon>Epsilonproteobacteria</taxon>
        <taxon>Campylobacterales</taxon>
        <taxon>environmental samples</taxon>
    </lineage>
</organism>
<feature type="domain" description="RsdA/BaiN/AoA(So)-like Rossmann fold-like" evidence="4">
    <location>
        <begin position="5"/>
        <end position="398"/>
    </location>
</feature>
<keyword evidence="3" id="KW-0274">FAD</keyword>
<evidence type="ECO:0000259" key="5">
    <source>
        <dbReference type="Pfam" id="PF22780"/>
    </source>
</evidence>
<reference evidence="6" key="1">
    <citation type="submission" date="2020-01" db="EMBL/GenBank/DDBJ databases">
        <authorList>
            <person name="Meier V. D."/>
            <person name="Meier V D."/>
        </authorList>
    </citation>
    <scope>NUCLEOTIDE SEQUENCE</scope>
    <source>
        <strain evidence="6">HLG_WM_MAG_12</strain>
    </source>
</reference>
<dbReference type="InterPro" id="IPR057661">
    <property type="entry name" value="RsdA/BaiN/AoA(So)_Rossmann"/>
</dbReference>
<dbReference type="Pfam" id="PF03486">
    <property type="entry name" value="HI0933_like"/>
    <property type="match status" value="1"/>
</dbReference>
<dbReference type="AlphaFoldDB" id="A0A6S6SCQ7"/>
<dbReference type="InterPro" id="IPR036188">
    <property type="entry name" value="FAD/NAD-bd_sf"/>
</dbReference>
<dbReference type="Pfam" id="PF22780">
    <property type="entry name" value="HI0933_like_1st"/>
    <property type="match status" value="1"/>
</dbReference>
<dbReference type="Gene3D" id="1.10.8.260">
    <property type="entry name" value="HI0933 insert domain-like"/>
    <property type="match status" value="1"/>
</dbReference>